<dbReference type="CDD" id="cd06225">
    <property type="entry name" value="HAMP"/>
    <property type="match status" value="1"/>
</dbReference>
<dbReference type="InterPro" id="IPR036097">
    <property type="entry name" value="HisK_dim/P_sf"/>
</dbReference>
<dbReference type="InterPro" id="IPR003661">
    <property type="entry name" value="HisK_dim/P_dom"/>
</dbReference>
<dbReference type="SMART" id="SM00304">
    <property type="entry name" value="HAMP"/>
    <property type="match status" value="1"/>
</dbReference>
<accession>A0A1W5ZSR6</accession>
<dbReference type="InterPro" id="IPR050428">
    <property type="entry name" value="TCS_sensor_his_kinase"/>
</dbReference>
<dbReference type="InterPro" id="IPR004358">
    <property type="entry name" value="Sig_transdc_His_kin-like_C"/>
</dbReference>
<evidence type="ECO:0000256" key="5">
    <source>
        <dbReference type="ARBA" id="ARBA00022553"/>
    </source>
</evidence>
<evidence type="ECO:0000256" key="3">
    <source>
        <dbReference type="ARBA" id="ARBA00012438"/>
    </source>
</evidence>
<keyword evidence="4" id="KW-1003">Cell membrane</keyword>
<dbReference type="Proteomes" id="UP000192527">
    <property type="component" value="Chromosome"/>
</dbReference>
<evidence type="ECO:0000313" key="18">
    <source>
        <dbReference type="Proteomes" id="UP000192527"/>
    </source>
</evidence>
<dbReference type="Gene3D" id="3.30.565.10">
    <property type="entry name" value="Histidine kinase-like ATPase, C-terminal domain"/>
    <property type="match status" value="1"/>
</dbReference>
<evidence type="ECO:0000256" key="1">
    <source>
        <dbReference type="ARBA" id="ARBA00000085"/>
    </source>
</evidence>
<dbReference type="AlphaFoldDB" id="A0A1W5ZSR6"/>
<dbReference type="InterPro" id="IPR003660">
    <property type="entry name" value="HAMP_dom"/>
</dbReference>
<protein>
    <recommendedName>
        <fullName evidence="3">histidine kinase</fullName>
        <ecNumber evidence="3">2.7.13.3</ecNumber>
    </recommendedName>
</protein>
<dbReference type="GO" id="GO:0000155">
    <property type="term" value="F:phosphorelay sensor kinase activity"/>
    <property type="evidence" value="ECO:0007669"/>
    <property type="project" value="InterPro"/>
</dbReference>
<evidence type="ECO:0000256" key="11">
    <source>
        <dbReference type="ARBA" id="ARBA00022989"/>
    </source>
</evidence>
<feature type="transmembrane region" description="Helical" evidence="14">
    <location>
        <begin position="7"/>
        <end position="30"/>
    </location>
</feature>
<dbReference type="PANTHER" id="PTHR45436">
    <property type="entry name" value="SENSOR HISTIDINE KINASE YKOH"/>
    <property type="match status" value="1"/>
</dbReference>
<evidence type="ECO:0000256" key="4">
    <source>
        <dbReference type="ARBA" id="ARBA00022475"/>
    </source>
</evidence>
<evidence type="ECO:0000256" key="10">
    <source>
        <dbReference type="ARBA" id="ARBA00022840"/>
    </source>
</evidence>
<dbReference type="FunFam" id="3.30.565.10:FF:000006">
    <property type="entry name" value="Sensor histidine kinase WalK"/>
    <property type="match status" value="1"/>
</dbReference>
<evidence type="ECO:0000259" key="15">
    <source>
        <dbReference type="PROSITE" id="PS50109"/>
    </source>
</evidence>
<evidence type="ECO:0000256" key="13">
    <source>
        <dbReference type="ARBA" id="ARBA00023136"/>
    </source>
</evidence>
<dbReference type="InterPro" id="IPR003594">
    <property type="entry name" value="HATPase_dom"/>
</dbReference>
<dbReference type="GO" id="GO:0005524">
    <property type="term" value="F:ATP binding"/>
    <property type="evidence" value="ECO:0007669"/>
    <property type="project" value="UniProtKB-KW"/>
</dbReference>
<keyword evidence="10" id="KW-0067">ATP-binding</keyword>
<dbReference type="FunFam" id="1.10.287.130:FF:000001">
    <property type="entry name" value="Two-component sensor histidine kinase"/>
    <property type="match status" value="1"/>
</dbReference>
<dbReference type="Pfam" id="PF00512">
    <property type="entry name" value="HisKA"/>
    <property type="match status" value="1"/>
</dbReference>
<dbReference type="SMART" id="SM00387">
    <property type="entry name" value="HATPase_c"/>
    <property type="match status" value="1"/>
</dbReference>
<keyword evidence="12" id="KW-0902">Two-component regulatory system</keyword>
<keyword evidence="9 17" id="KW-0418">Kinase</keyword>
<gene>
    <name evidence="17" type="ORF">HM131_05585</name>
</gene>
<dbReference type="EC" id="2.7.13.3" evidence="3"/>
<dbReference type="PROSITE" id="PS50109">
    <property type="entry name" value="HIS_KIN"/>
    <property type="match status" value="1"/>
</dbReference>
<comment type="catalytic activity">
    <reaction evidence="1">
        <text>ATP + protein L-histidine = ADP + protein N-phospho-L-histidine.</text>
        <dbReference type="EC" id="2.7.13.3"/>
    </reaction>
</comment>
<dbReference type="EMBL" id="CP020772">
    <property type="protein sequence ID" value="ARI76338.1"/>
    <property type="molecule type" value="Genomic_DNA"/>
</dbReference>
<keyword evidence="5" id="KW-0597">Phosphoprotein</keyword>
<evidence type="ECO:0000259" key="16">
    <source>
        <dbReference type="PROSITE" id="PS50885"/>
    </source>
</evidence>
<reference evidence="17 18" key="1">
    <citation type="submission" date="2017-04" db="EMBL/GenBank/DDBJ databases">
        <title>The whole genome sequencing and assembly of Halobacillus mangrovi strain.</title>
        <authorList>
            <person name="Lee S.-J."/>
            <person name="Park M.-K."/>
            <person name="Kim J.-Y."/>
            <person name="Lee Y.-J."/>
            <person name="Yi H."/>
            <person name="Bahn Y.-S."/>
            <person name="Kim J.F."/>
            <person name="Lee D.-W."/>
        </authorList>
    </citation>
    <scope>NUCLEOTIDE SEQUENCE [LARGE SCALE GENOMIC DNA]</scope>
    <source>
        <strain evidence="17 18">KTB 131</strain>
    </source>
</reference>
<organism evidence="17 18">
    <name type="scientific">Halobacillus mangrovi</name>
    <dbReference type="NCBI Taxonomy" id="402384"/>
    <lineage>
        <taxon>Bacteria</taxon>
        <taxon>Bacillati</taxon>
        <taxon>Bacillota</taxon>
        <taxon>Bacilli</taxon>
        <taxon>Bacillales</taxon>
        <taxon>Bacillaceae</taxon>
        <taxon>Halobacillus</taxon>
    </lineage>
</organism>
<dbReference type="STRING" id="402384.HM131_05585"/>
<dbReference type="PANTHER" id="PTHR45436:SF5">
    <property type="entry name" value="SENSOR HISTIDINE KINASE TRCS"/>
    <property type="match status" value="1"/>
</dbReference>
<proteinExistence type="predicted"/>
<keyword evidence="7 14" id="KW-0812">Transmembrane</keyword>
<dbReference type="GO" id="GO:0005886">
    <property type="term" value="C:plasma membrane"/>
    <property type="evidence" value="ECO:0007669"/>
    <property type="project" value="UniProtKB-SubCell"/>
</dbReference>
<dbReference type="SMART" id="SM00388">
    <property type="entry name" value="HisKA"/>
    <property type="match status" value="1"/>
</dbReference>
<evidence type="ECO:0000256" key="2">
    <source>
        <dbReference type="ARBA" id="ARBA00004651"/>
    </source>
</evidence>
<dbReference type="PROSITE" id="PS50885">
    <property type="entry name" value="HAMP"/>
    <property type="match status" value="1"/>
</dbReference>
<dbReference type="Pfam" id="PF02518">
    <property type="entry name" value="HATPase_c"/>
    <property type="match status" value="1"/>
</dbReference>
<dbReference type="Gene3D" id="6.10.340.10">
    <property type="match status" value="1"/>
</dbReference>
<dbReference type="CDD" id="cd00082">
    <property type="entry name" value="HisKA"/>
    <property type="match status" value="1"/>
</dbReference>
<dbReference type="RefSeq" id="WP_085028768.1">
    <property type="nucleotide sequence ID" value="NZ_CP020772.1"/>
</dbReference>
<dbReference type="SUPFAM" id="SSF55874">
    <property type="entry name" value="ATPase domain of HSP90 chaperone/DNA topoisomerase II/histidine kinase"/>
    <property type="match status" value="1"/>
</dbReference>
<dbReference type="KEGG" id="hmn:HM131_05585"/>
<keyword evidence="11 14" id="KW-1133">Transmembrane helix</keyword>
<keyword evidence="6" id="KW-0808">Transferase</keyword>
<dbReference type="InterPro" id="IPR036890">
    <property type="entry name" value="HATPase_C_sf"/>
</dbReference>
<dbReference type="SUPFAM" id="SSF47384">
    <property type="entry name" value="Homodimeric domain of signal transducing histidine kinase"/>
    <property type="match status" value="1"/>
</dbReference>
<feature type="domain" description="HAMP" evidence="16">
    <location>
        <begin position="177"/>
        <end position="231"/>
    </location>
</feature>
<dbReference type="SUPFAM" id="SSF158472">
    <property type="entry name" value="HAMP domain-like"/>
    <property type="match status" value="1"/>
</dbReference>
<evidence type="ECO:0000256" key="7">
    <source>
        <dbReference type="ARBA" id="ARBA00022692"/>
    </source>
</evidence>
<comment type="subcellular location">
    <subcellularLocation>
        <location evidence="2">Cell membrane</location>
        <topology evidence="2">Multi-pass membrane protein</topology>
    </subcellularLocation>
</comment>
<evidence type="ECO:0000256" key="14">
    <source>
        <dbReference type="SAM" id="Phobius"/>
    </source>
</evidence>
<dbReference type="Gene3D" id="1.10.287.130">
    <property type="match status" value="1"/>
</dbReference>
<evidence type="ECO:0000256" key="6">
    <source>
        <dbReference type="ARBA" id="ARBA00022679"/>
    </source>
</evidence>
<keyword evidence="8" id="KW-0547">Nucleotide-binding</keyword>
<evidence type="ECO:0000256" key="8">
    <source>
        <dbReference type="ARBA" id="ARBA00022741"/>
    </source>
</evidence>
<sequence length="450" mass="50777">MKLTNKIHVFTTVLFVILLILINVTIYFSFKNIMFNTELGQAKQEAEQVLAGVSENQSAAATQDLLRAYVPPGGMLQIVLENNESDATVTAGNEQDLIEQDTQFYQQEITDVRSIDDSPYAFVALPIVWTDGEVASLQMTESMEAEAENLELLRIVLLVVTLLAIIPLFISARVLSNLITKPITSLIQTMDHIRGSGQFQRIETPKQSKDELYQMTETFNQMIDQLEANYERQEQFVSNASHELKTPLTVIESYSSLLKRRGKNDEALFKESVEAIQSEAERMRKLTQQLLLLAKQDEHWNMEWEDHALSEILQSTINAFEKAYEREVVFEVTNGLTVKTDEHKLKQLLYIFMDNARKYSDSSVDVRMDRVGNKARIVITDHGIGISKGHLEKVFDRFYQVDEARSRASGGFGLGLSLAKELAHVLGAEIQLDSEIGHGTSATILLPLSQ</sequence>
<feature type="domain" description="Histidine kinase" evidence="15">
    <location>
        <begin position="239"/>
        <end position="450"/>
    </location>
</feature>
<name>A0A1W5ZSR6_9BACI</name>
<keyword evidence="13 14" id="KW-0472">Membrane</keyword>
<dbReference type="OrthoDB" id="9786919at2"/>
<evidence type="ECO:0000313" key="17">
    <source>
        <dbReference type="EMBL" id="ARI76338.1"/>
    </source>
</evidence>
<evidence type="ECO:0000256" key="12">
    <source>
        <dbReference type="ARBA" id="ARBA00023012"/>
    </source>
</evidence>
<dbReference type="InterPro" id="IPR005467">
    <property type="entry name" value="His_kinase_dom"/>
</dbReference>
<dbReference type="PRINTS" id="PR00344">
    <property type="entry name" value="BCTRLSENSOR"/>
</dbReference>
<dbReference type="Pfam" id="PF00672">
    <property type="entry name" value="HAMP"/>
    <property type="match status" value="1"/>
</dbReference>
<keyword evidence="18" id="KW-1185">Reference proteome</keyword>
<evidence type="ECO:0000256" key="9">
    <source>
        <dbReference type="ARBA" id="ARBA00022777"/>
    </source>
</evidence>